<keyword evidence="4" id="KW-1185">Reference proteome</keyword>
<feature type="signal peptide" evidence="2">
    <location>
        <begin position="1"/>
        <end position="20"/>
    </location>
</feature>
<reference evidence="3 4" key="1">
    <citation type="submission" date="2021-01" db="EMBL/GenBank/DDBJ databases">
        <title>Whole genome shotgun sequence of Microbispora corallina NBRC 16416.</title>
        <authorList>
            <person name="Komaki H."/>
            <person name="Tamura T."/>
        </authorList>
    </citation>
    <scope>NUCLEOTIDE SEQUENCE [LARGE SCALE GENOMIC DNA]</scope>
    <source>
        <strain evidence="3 4">NBRC 16416</strain>
    </source>
</reference>
<accession>A0ABQ4FVJ1</accession>
<dbReference type="RefSeq" id="WP_239103448.1">
    <property type="nucleotide sequence ID" value="NZ_BAAAGP010000002.1"/>
</dbReference>
<dbReference type="Proteomes" id="UP000603904">
    <property type="component" value="Unassembled WGS sequence"/>
</dbReference>
<sequence>MRKIVAVAVFAAMTMLGTVAAGAGHPPRTQPQAERQRQQDQPCEAATEAAGQAEQTGQAEEARPGEQSSLSKGEEGGRPERVEVSRSQFDILLDQCRFADTHEARCACRAAVKEKYRVGAANPSLDCRTYSGVSVCGELTLNPRQKACVEESVQGGITYRRAEVECYAFR</sequence>
<gene>
    <name evidence="3" type="ORF">Mco01_18450</name>
</gene>
<organism evidence="3 4">
    <name type="scientific">Microbispora corallina</name>
    <dbReference type="NCBI Taxonomy" id="83302"/>
    <lineage>
        <taxon>Bacteria</taxon>
        <taxon>Bacillati</taxon>
        <taxon>Actinomycetota</taxon>
        <taxon>Actinomycetes</taxon>
        <taxon>Streptosporangiales</taxon>
        <taxon>Streptosporangiaceae</taxon>
        <taxon>Microbispora</taxon>
    </lineage>
</organism>
<proteinExistence type="predicted"/>
<feature type="region of interest" description="Disordered" evidence="1">
    <location>
        <begin position="21"/>
        <end position="84"/>
    </location>
</feature>
<evidence type="ECO:0000256" key="1">
    <source>
        <dbReference type="SAM" id="MobiDB-lite"/>
    </source>
</evidence>
<keyword evidence="2" id="KW-0732">Signal</keyword>
<evidence type="ECO:0000313" key="4">
    <source>
        <dbReference type="Proteomes" id="UP000603904"/>
    </source>
</evidence>
<feature type="compositionally biased region" description="Basic and acidic residues" evidence="1">
    <location>
        <begin position="72"/>
        <end position="84"/>
    </location>
</feature>
<comment type="caution">
    <text evidence="3">The sequence shown here is derived from an EMBL/GenBank/DDBJ whole genome shotgun (WGS) entry which is preliminary data.</text>
</comment>
<evidence type="ECO:0000256" key="2">
    <source>
        <dbReference type="SAM" id="SignalP"/>
    </source>
</evidence>
<feature type="compositionally biased region" description="Low complexity" evidence="1">
    <location>
        <begin position="26"/>
        <end position="59"/>
    </location>
</feature>
<evidence type="ECO:0000313" key="3">
    <source>
        <dbReference type="EMBL" id="GIH38845.1"/>
    </source>
</evidence>
<feature type="chain" id="PRO_5045276800" evidence="2">
    <location>
        <begin position="21"/>
        <end position="170"/>
    </location>
</feature>
<protein>
    <submittedName>
        <fullName evidence="3">Uncharacterized protein</fullName>
    </submittedName>
</protein>
<dbReference type="EMBL" id="BOOC01000005">
    <property type="protein sequence ID" value="GIH38845.1"/>
    <property type="molecule type" value="Genomic_DNA"/>
</dbReference>
<name>A0ABQ4FVJ1_9ACTN</name>